<evidence type="ECO:0000256" key="2">
    <source>
        <dbReference type="ARBA" id="ARBA00022741"/>
    </source>
</evidence>
<feature type="region of interest" description="Disordered" evidence="6">
    <location>
        <begin position="1204"/>
        <end position="1224"/>
    </location>
</feature>
<dbReference type="SUPFAM" id="SSF48452">
    <property type="entry name" value="TPR-like"/>
    <property type="match status" value="4"/>
</dbReference>
<dbReference type="SMART" id="SM00220">
    <property type="entry name" value="S_TKc"/>
    <property type="match status" value="1"/>
</dbReference>
<gene>
    <name evidence="9" type="ORF">A176_001840</name>
</gene>
<keyword evidence="1" id="KW-0808">Transferase</keyword>
<evidence type="ECO:0000259" key="8">
    <source>
        <dbReference type="PROSITE" id="PS50011"/>
    </source>
</evidence>
<dbReference type="InterPro" id="IPR017441">
    <property type="entry name" value="Protein_kinase_ATP_BS"/>
</dbReference>
<dbReference type="AlphaFoldDB" id="A0A0H4WTP7"/>
<dbReference type="PROSITE" id="PS50011">
    <property type="entry name" value="PROTEIN_KINASE_DOM"/>
    <property type="match status" value="1"/>
</dbReference>
<keyword evidence="2 5" id="KW-0547">Nucleotide-binding</keyword>
<evidence type="ECO:0000313" key="10">
    <source>
        <dbReference type="Proteomes" id="UP000009026"/>
    </source>
</evidence>
<keyword evidence="4 5" id="KW-0067">ATP-binding</keyword>
<evidence type="ECO:0000256" key="1">
    <source>
        <dbReference type="ARBA" id="ARBA00022679"/>
    </source>
</evidence>
<dbReference type="PANTHER" id="PTHR43289">
    <property type="entry name" value="MITOGEN-ACTIVATED PROTEIN KINASE KINASE KINASE 20-RELATED"/>
    <property type="match status" value="1"/>
</dbReference>
<dbReference type="RefSeq" id="WP_002634186.1">
    <property type="nucleotide sequence ID" value="NZ_CP012109.1"/>
</dbReference>
<dbReference type="Gene3D" id="1.25.40.10">
    <property type="entry name" value="Tetratricopeptide repeat domain"/>
    <property type="match status" value="5"/>
</dbReference>
<evidence type="ECO:0000256" key="7">
    <source>
        <dbReference type="SAM" id="Phobius"/>
    </source>
</evidence>
<dbReference type="STRING" id="1297742.A176_001840"/>
<dbReference type="PATRIC" id="fig|1297742.4.peg.1863"/>
<dbReference type="SUPFAM" id="SSF56112">
    <property type="entry name" value="Protein kinase-like (PK-like)"/>
    <property type="match status" value="1"/>
</dbReference>
<protein>
    <recommendedName>
        <fullName evidence="8">Protein kinase domain-containing protein</fullName>
    </recommendedName>
</protein>
<name>A0A0H4WTP7_9BACT</name>
<keyword evidence="7" id="KW-0812">Transmembrane</keyword>
<evidence type="ECO:0000256" key="5">
    <source>
        <dbReference type="PROSITE-ProRule" id="PRU10141"/>
    </source>
</evidence>
<keyword evidence="10" id="KW-1185">Reference proteome</keyword>
<dbReference type="PROSITE" id="PS00107">
    <property type="entry name" value="PROTEIN_KINASE_ATP"/>
    <property type="match status" value="1"/>
</dbReference>
<dbReference type="Proteomes" id="UP000009026">
    <property type="component" value="Chromosome"/>
</dbReference>
<feature type="region of interest" description="Disordered" evidence="6">
    <location>
        <begin position="64"/>
        <end position="98"/>
    </location>
</feature>
<dbReference type="eggNOG" id="COG0515">
    <property type="taxonomic scope" value="Bacteria"/>
</dbReference>
<sequence length="1224" mass="136008">MHVAGRLSETYEEELLLAMDEGLLSGEEAAALREEALRLRRGPLDLLRERGRLSEDSVVALRGELSAESTDPGAARPLEAATLTPVTPGVAPPAASSEVDESAFPIPDWDRYQSVRFLGQGGMGRVFLAYDPMLRRNVALKFVRGDDPELARRFLSEARAQARVRHERVCEVYEVGEARGRGYIAMRFVDGQPLGLLARTLTLEQKVLVLRQAAEGVHAAHGAGLIHRDIKPGNILVERTSDGGLAPFVMDFGLARDWREEGAAPNAVQGTPHYMAPEQARGEVSRLDRRADIYALGATLYSLLTGRPPFTGATEVEVITRLQNEEPVPPRALDADIPSDLEAIVLKCLEKQRPARYDSARALAEDLQRFLDGEPVLARPGLGYRLRRKARKHRVALTLGSTALTVVLLALVQAAVARGEVAERERLTRRFTERVERIEASARYSALSRLHDTREDRRELRASMDALEAEVREAGPHALGPGQYALGRALLVLDDREAARTRLEAAWAQGYREPRVAWALAQVLGDLYQERLLLDVERRSPEQRELRRKELEQNFRDPALAYLRQAEGPDVPVPPMYVKALFAFYEGRHEEALTQLEAMGRAQPWFYEAPLLQGDVLLARATQRWHQGDKAGSQEDLDAGRRAYATAIATAESQPTGHYVLARLELATMVMALYGDGDVLPHYERGVEAASRALAAAPDHHRSLVVMARLHRRLAEQRINQGREDAEPLLEKSILSAREALTLAPPSDRVALELAISYRLWARYRQERGHDPAEQLRLAIEAFERLRPEERDYAFHANLGLTYQVWADAEAERGVDPLEHQGKAIDAYLAAIRVRENQADAWINLGNALRRRASTPGATDAEGDLTRARDALAKALALNPGNVVASFRGAEISEQLARWRANHGEPHEADLEQALALFRQGLGINAKLPPLHNGLGAALLWQAEQRWEEGGDPEPLLQQAQAAFEEARTLAPKQVYAHNNLGEVWTMRAAFQSARRENPGPSGRGAVEAYRQALALQPKDADLWANLGRAQTLLATWSLETEGDPKAELARAEESLTQATTLNPRQGHGWRNTGEARALKARWLARRGTARDADFELAAQAFQQALSLEPRRHDYRLAAARFHFVWADWRQQRSEDAAPLLNQGLTLVTEVLADRPGWARAQALRGTALLALAATHASTEQRQAWRTEGQEVLRQALARNPHLESEWRGRLSAAREPLAGPPTP</sequence>
<feature type="binding site" evidence="5">
    <location>
        <position position="141"/>
    </location>
    <ligand>
        <name>ATP</name>
        <dbReference type="ChEBI" id="CHEBI:30616"/>
    </ligand>
</feature>
<evidence type="ECO:0000313" key="9">
    <source>
        <dbReference type="EMBL" id="AKQ64928.1"/>
    </source>
</evidence>
<dbReference type="GO" id="GO:0004674">
    <property type="term" value="F:protein serine/threonine kinase activity"/>
    <property type="evidence" value="ECO:0007669"/>
    <property type="project" value="TreeGrafter"/>
</dbReference>
<dbReference type="Pfam" id="PF00069">
    <property type="entry name" value="Pkinase"/>
    <property type="match status" value="1"/>
</dbReference>
<dbReference type="GO" id="GO:0005524">
    <property type="term" value="F:ATP binding"/>
    <property type="evidence" value="ECO:0007669"/>
    <property type="project" value="UniProtKB-UniRule"/>
</dbReference>
<dbReference type="InterPro" id="IPR011009">
    <property type="entry name" value="Kinase-like_dom_sf"/>
</dbReference>
<evidence type="ECO:0000256" key="4">
    <source>
        <dbReference type="ARBA" id="ARBA00022840"/>
    </source>
</evidence>
<dbReference type="PANTHER" id="PTHR43289:SF6">
    <property type="entry name" value="SERINE_THREONINE-PROTEIN KINASE NEKL-3"/>
    <property type="match status" value="1"/>
</dbReference>
<keyword evidence="3" id="KW-0418">Kinase</keyword>
<dbReference type="PROSITE" id="PS00108">
    <property type="entry name" value="PROTEIN_KINASE_ST"/>
    <property type="match status" value="1"/>
</dbReference>
<reference evidence="9 10" key="1">
    <citation type="journal article" date="2016" name="PLoS ONE">
        <title>Complete Genome Sequence and Comparative Genomics of a Novel Myxobacterium Myxococcus hansupus.</title>
        <authorList>
            <person name="Sharma G."/>
            <person name="Narwani T."/>
            <person name="Subramanian S."/>
        </authorList>
    </citation>
    <scope>NUCLEOTIDE SEQUENCE [LARGE SCALE GENOMIC DNA]</scope>
    <source>
        <strain evidence="10">mixupus</strain>
    </source>
</reference>
<dbReference type="InterPro" id="IPR000719">
    <property type="entry name" value="Prot_kinase_dom"/>
</dbReference>
<dbReference type="KEGG" id="mym:A176_001840"/>
<dbReference type="eggNOG" id="COG0457">
    <property type="taxonomic scope" value="Bacteria"/>
</dbReference>
<keyword evidence="7" id="KW-0472">Membrane</keyword>
<dbReference type="InterPro" id="IPR011990">
    <property type="entry name" value="TPR-like_helical_dom_sf"/>
</dbReference>
<feature type="domain" description="Protein kinase" evidence="8">
    <location>
        <begin position="112"/>
        <end position="371"/>
    </location>
</feature>
<dbReference type="EMBL" id="CP012109">
    <property type="protein sequence ID" value="AKQ64928.1"/>
    <property type="molecule type" value="Genomic_DNA"/>
</dbReference>
<dbReference type="Gene3D" id="3.30.200.20">
    <property type="entry name" value="Phosphorylase Kinase, domain 1"/>
    <property type="match status" value="1"/>
</dbReference>
<evidence type="ECO:0000256" key="3">
    <source>
        <dbReference type="ARBA" id="ARBA00022777"/>
    </source>
</evidence>
<accession>A0A0H4WTP7</accession>
<dbReference type="CDD" id="cd14014">
    <property type="entry name" value="STKc_PknB_like"/>
    <property type="match status" value="1"/>
</dbReference>
<dbReference type="Gene3D" id="1.10.510.10">
    <property type="entry name" value="Transferase(Phosphotransferase) domain 1"/>
    <property type="match status" value="1"/>
</dbReference>
<proteinExistence type="predicted"/>
<feature type="compositionally biased region" description="Low complexity" evidence="6">
    <location>
        <begin position="80"/>
        <end position="95"/>
    </location>
</feature>
<organism evidence="9 10">
    <name type="scientific">Pseudomyxococcus hansupus</name>
    <dbReference type="NCBI Taxonomy" id="1297742"/>
    <lineage>
        <taxon>Bacteria</taxon>
        <taxon>Pseudomonadati</taxon>
        <taxon>Myxococcota</taxon>
        <taxon>Myxococcia</taxon>
        <taxon>Myxococcales</taxon>
        <taxon>Cystobacterineae</taxon>
        <taxon>Myxococcaceae</taxon>
        <taxon>Pseudomyxococcus</taxon>
    </lineage>
</organism>
<evidence type="ECO:0000256" key="6">
    <source>
        <dbReference type="SAM" id="MobiDB-lite"/>
    </source>
</evidence>
<dbReference type="InterPro" id="IPR008271">
    <property type="entry name" value="Ser/Thr_kinase_AS"/>
</dbReference>
<dbReference type="OrthoDB" id="9801841at2"/>
<feature type="transmembrane region" description="Helical" evidence="7">
    <location>
        <begin position="395"/>
        <end position="416"/>
    </location>
</feature>
<keyword evidence="7" id="KW-1133">Transmembrane helix</keyword>